<dbReference type="InterPro" id="IPR009935">
    <property type="entry name" value="DUF1467"/>
</dbReference>
<keyword evidence="1" id="KW-1133">Transmembrane helix</keyword>
<accession>A0A6P1T2W7</accession>
<dbReference type="EMBL" id="CP046620">
    <property type="protein sequence ID" value="QHQ36081.1"/>
    <property type="molecule type" value="Genomic_DNA"/>
</dbReference>
<keyword evidence="1" id="KW-0812">Transmembrane</keyword>
<feature type="transmembrane region" description="Helical" evidence="1">
    <location>
        <begin position="6"/>
        <end position="26"/>
    </location>
</feature>
<dbReference type="KEGG" id="amaq:GO499_13300"/>
<feature type="transmembrane region" description="Helical" evidence="1">
    <location>
        <begin position="54"/>
        <end position="78"/>
    </location>
</feature>
<organism evidence="2 3">
    <name type="scientific">Algicella marina</name>
    <dbReference type="NCBI Taxonomy" id="2683284"/>
    <lineage>
        <taxon>Bacteria</taxon>
        <taxon>Pseudomonadati</taxon>
        <taxon>Pseudomonadota</taxon>
        <taxon>Alphaproteobacteria</taxon>
        <taxon>Rhodobacterales</taxon>
        <taxon>Paracoccaceae</taxon>
        <taxon>Algicella</taxon>
    </lineage>
</organism>
<dbReference type="Pfam" id="PF07330">
    <property type="entry name" value="DUF1467"/>
    <property type="match status" value="1"/>
</dbReference>
<proteinExistence type="predicted"/>
<gene>
    <name evidence="2" type="ORF">GO499_13300</name>
</gene>
<reference evidence="2 3" key="1">
    <citation type="submission" date="2019-12" db="EMBL/GenBank/DDBJ databases">
        <title>Complete genome sequence of Algicella marina strain 9Alg 56(T) isolated from the red alga Tichocarpus crinitus.</title>
        <authorList>
            <person name="Kim S.-G."/>
            <person name="Nedashkovskaya O.I."/>
        </authorList>
    </citation>
    <scope>NUCLEOTIDE SEQUENCE [LARGE SCALE GENOMIC DNA]</scope>
    <source>
        <strain evidence="2 3">9Alg 56</strain>
    </source>
</reference>
<evidence type="ECO:0000313" key="3">
    <source>
        <dbReference type="Proteomes" id="UP000464495"/>
    </source>
</evidence>
<keyword evidence="3" id="KW-1185">Reference proteome</keyword>
<dbReference type="Proteomes" id="UP000464495">
    <property type="component" value="Chromosome"/>
</dbReference>
<dbReference type="AlphaFoldDB" id="A0A6P1T2W7"/>
<evidence type="ECO:0000256" key="1">
    <source>
        <dbReference type="SAM" id="Phobius"/>
    </source>
</evidence>
<dbReference type="RefSeq" id="WP_161862635.1">
    <property type="nucleotide sequence ID" value="NZ_CP046620.1"/>
</dbReference>
<protein>
    <submittedName>
        <fullName evidence="2">DUF1467 family protein</fullName>
    </submittedName>
</protein>
<evidence type="ECO:0000313" key="2">
    <source>
        <dbReference type="EMBL" id="QHQ36081.1"/>
    </source>
</evidence>
<name>A0A6P1T2W7_9RHOB</name>
<keyword evidence="1" id="KW-0472">Membrane</keyword>
<sequence length="87" mass="9409">MTITGAIVLFSVIWFMGLLIALPLSLQSQDEAGDVAPGTSPSAPTNPQIRRKMFWVTVVTVALWLPLCGIIASGWISIADIDIWGRL</sequence>